<feature type="chain" id="PRO_5045995565" evidence="1">
    <location>
        <begin position="22"/>
        <end position="107"/>
    </location>
</feature>
<feature type="signal peptide" evidence="1">
    <location>
        <begin position="1"/>
        <end position="21"/>
    </location>
</feature>
<reference evidence="2 3" key="1">
    <citation type="submission" date="2021-12" db="EMBL/GenBank/DDBJ databases">
        <title>Siccirubricoccus leaddurans sp. nov., a high concentration Zn2+ tolerance bacterium.</title>
        <authorList>
            <person name="Cao Y."/>
        </authorList>
    </citation>
    <scope>NUCLEOTIDE SEQUENCE [LARGE SCALE GENOMIC DNA]</scope>
    <source>
        <strain evidence="2 3">KC 17139</strain>
    </source>
</reference>
<protein>
    <submittedName>
        <fullName evidence="2">Uncharacterized protein</fullName>
    </submittedName>
</protein>
<name>A0ABT1D6T6_9PROT</name>
<accession>A0ABT1D6T6</accession>
<evidence type="ECO:0000313" key="2">
    <source>
        <dbReference type="EMBL" id="MCO6417589.1"/>
    </source>
</evidence>
<keyword evidence="3" id="KW-1185">Reference proteome</keyword>
<comment type="caution">
    <text evidence="2">The sequence shown here is derived from an EMBL/GenBank/DDBJ whole genome shotgun (WGS) entry which is preliminary data.</text>
</comment>
<gene>
    <name evidence="2" type="ORF">JYK14_15675</name>
</gene>
<keyword evidence="1" id="KW-0732">Signal</keyword>
<sequence length="107" mass="10408">MIHKALIASIIALGAAGAAQAQSGPRLIGGGEDAMVVYDVASTNRAGGATARVIGGGEDAQYSASATTPAPGLVGTLLGGGENAVVVYQQPSMPASMMAGRGNQPRG</sequence>
<proteinExistence type="predicted"/>
<dbReference type="RefSeq" id="WP_252954227.1">
    <property type="nucleotide sequence ID" value="NZ_JAFIRR010000098.1"/>
</dbReference>
<organism evidence="2 3">
    <name type="scientific">Siccirubricoccus soli</name>
    <dbReference type="NCBI Taxonomy" id="2899147"/>
    <lineage>
        <taxon>Bacteria</taxon>
        <taxon>Pseudomonadati</taxon>
        <taxon>Pseudomonadota</taxon>
        <taxon>Alphaproteobacteria</taxon>
        <taxon>Acetobacterales</taxon>
        <taxon>Roseomonadaceae</taxon>
        <taxon>Siccirubricoccus</taxon>
    </lineage>
</organism>
<dbReference type="Proteomes" id="UP001523392">
    <property type="component" value="Unassembled WGS sequence"/>
</dbReference>
<evidence type="ECO:0000313" key="3">
    <source>
        <dbReference type="Proteomes" id="UP001523392"/>
    </source>
</evidence>
<evidence type="ECO:0000256" key="1">
    <source>
        <dbReference type="SAM" id="SignalP"/>
    </source>
</evidence>
<dbReference type="EMBL" id="JAFIRR010000098">
    <property type="protein sequence ID" value="MCO6417589.1"/>
    <property type="molecule type" value="Genomic_DNA"/>
</dbReference>